<feature type="region of interest" description="Disordered" evidence="1">
    <location>
        <begin position="42"/>
        <end position="65"/>
    </location>
</feature>
<reference evidence="3 4" key="1">
    <citation type="submission" date="2017-11" db="EMBL/GenBank/DDBJ databases">
        <title>The genome of Rhizophagus clarus HR1 reveals common genetic basis of auxotrophy among arbuscular mycorrhizal fungi.</title>
        <authorList>
            <person name="Kobayashi Y."/>
        </authorList>
    </citation>
    <scope>NUCLEOTIDE SEQUENCE [LARGE SCALE GENOMIC DNA]</scope>
    <source>
        <strain evidence="3 4">HR1</strain>
    </source>
</reference>
<evidence type="ECO:0000256" key="1">
    <source>
        <dbReference type="SAM" id="MobiDB-lite"/>
    </source>
</evidence>
<feature type="chain" id="PRO_5016374125" description="Secreted protein" evidence="2">
    <location>
        <begin position="36"/>
        <end position="79"/>
    </location>
</feature>
<name>A0A2Z6RCI5_9GLOM</name>
<feature type="signal peptide" evidence="2">
    <location>
        <begin position="1"/>
        <end position="35"/>
    </location>
</feature>
<evidence type="ECO:0000256" key="2">
    <source>
        <dbReference type="SAM" id="SignalP"/>
    </source>
</evidence>
<keyword evidence="2" id="KW-0732">Signal</keyword>
<dbReference type="EMBL" id="BEXD01003098">
    <property type="protein sequence ID" value="GBC00206.1"/>
    <property type="molecule type" value="Genomic_DNA"/>
</dbReference>
<evidence type="ECO:0008006" key="5">
    <source>
        <dbReference type="Google" id="ProtNLM"/>
    </source>
</evidence>
<sequence length="79" mass="8266">MEAISMSILLSMAECFSLIAWILALACCEKGMVEAEVPTAEDGLRAGTTGGGEETKSGKRGLRGCEGGVPLREFLTKEG</sequence>
<accession>A0A2Z6RCI5</accession>
<evidence type="ECO:0000313" key="4">
    <source>
        <dbReference type="Proteomes" id="UP000247702"/>
    </source>
</evidence>
<comment type="caution">
    <text evidence="3">The sequence shown here is derived from an EMBL/GenBank/DDBJ whole genome shotgun (WGS) entry which is preliminary data.</text>
</comment>
<proteinExistence type="predicted"/>
<protein>
    <recommendedName>
        <fullName evidence="5">Secreted protein</fullName>
    </recommendedName>
</protein>
<organism evidence="3 4">
    <name type="scientific">Rhizophagus clarus</name>
    <dbReference type="NCBI Taxonomy" id="94130"/>
    <lineage>
        <taxon>Eukaryota</taxon>
        <taxon>Fungi</taxon>
        <taxon>Fungi incertae sedis</taxon>
        <taxon>Mucoromycota</taxon>
        <taxon>Glomeromycotina</taxon>
        <taxon>Glomeromycetes</taxon>
        <taxon>Glomerales</taxon>
        <taxon>Glomeraceae</taxon>
        <taxon>Rhizophagus</taxon>
    </lineage>
</organism>
<evidence type="ECO:0000313" key="3">
    <source>
        <dbReference type="EMBL" id="GBC00206.1"/>
    </source>
</evidence>
<dbReference type="AlphaFoldDB" id="A0A2Z6RCI5"/>
<dbReference type="Proteomes" id="UP000247702">
    <property type="component" value="Unassembled WGS sequence"/>
</dbReference>
<keyword evidence="4" id="KW-1185">Reference proteome</keyword>
<gene>
    <name evidence="3" type="ORF">RclHR1_37870001</name>
</gene>